<feature type="transmembrane region" description="Helical" evidence="1">
    <location>
        <begin position="89"/>
        <end position="112"/>
    </location>
</feature>
<sequence>MLGFWERTCGSSSRHFPFTTHMQWLSIVFFALTYNDRLLLARLLIRLLAMTLMTTTPLNKKGSRARISLIPTCPSRATYGDDYYCVDELWAVFGCYWAVLVVFCASCVPSCLRACSKHDREYTEAGTEHHYSGAGVVPGNVRVRSRKLHRNFPHWCSVLLIQAQTAGKGTRGVAEEVLTCHNSIGTNQREYRVLRLYDHMHMLPQP</sequence>
<gene>
    <name evidence="2" type="ORF">F5891DRAFT_12866</name>
</gene>
<keyword evidence="3" id="KW-1185">Reference proteome</keyword>
<reference evidence="2" key="1">
    <citation type="journal article" date="2020" name="New Phytol.">
        <title>Comparative genomics reveals dynamic genome evolution in host specialist ectomycorrhizal fungi.</title>
        <authorList>
            <person name="Lofgren L.A."/>
            <person name="Nguyen N.H."/>
            <person name="Vilgalys R."/>
            <person name="Ruytinx J."/>
            <person name="Liao H.L."/>
            <person name="Branco S."/>
            <person name="Kuo A."/>
            <person name="LaButti K."/>
            <person name="Lipzen A."/>
            <person name="Andreopoulos W."/>
            <person name="Pangilinan J."/>
            <person name="Riley R."/>
            <person name="Hundley H."/>
            <person name="Na H."/>
            <person name="Barry K."/>
            <person name="Grigoriev I.V."/>
            <person name="Stajich J.E."/>
            <person name="Kennedy P.G."/>
        </authorList>
    </citation>
    <scope>NUCLEOTIDE SEQUENCE</scope>
    <source>
        <strain evidence="2">FC203</strain>
    </source>
</reference>
<name>A0AAD4ELI9_9AGAM</name>
<feature type="transmembrane region" description="Helical" evidence="1">
    <location>
        <begin position="39"/>
        <end position="58"/>
    </location>
</feature>
<feature type="transmembrane region" description="Helical" evidence="1">
    <location>
        <begin position="15"/>
        <end position="32"/>
    </location>
</feature>
<proteinExistence type="predicted"/>
<dbReference type="AlphaFoldDB" id="A0AAD4ELI9"/>
<dbReference type="RefSeq" id="XP_041233985.1">
    <property type="nucleotide sequence ID" value="XM_041370584.1"/>
</dbReference>
<dbReference type="Proteomes" id="UP001195769">
    <property type="component" value="Unassembled WGS sequence"/>
</dbReference>
<accession>A0AAD4ELI9</accession>
<protein>
    <submittedName>
        <fullName evidence="2">Uncharacterized protein</fullName>
    </submittedName>
</protein>
<keyword evidence="1" id="KW-1133">Transmembrane helix</keyword>
<evidence type="ECO:0000313" key="2">
    <source>
        <dbReference type="EMBL" id="KAG1908410.1"/>
    </source>
</evidence>
<dbReference type="GeneID" id="64664882"/>
<keyword evidence="1" id="KW-0812">Transmembrane</keyword>
<organism evidence="2 3">
    <name type="scientific">Suillus fuscotomentosus</name>
    <dbReference type="NCBI Taxonomy" id="1912939"/>
    <lineage>
        <taxon>Eukaryota</taxon>
        <taxon>Fungi</taxon>
        <taxon>Dikarya</taxon>
        <taxon>Basidiomycota</taxon>
        <taxon>Agaricomycotina</taxon>
        <taxon>Agaricomycetes</taxon>
        <taxon>Agaricomycetidae</taxon>
        <taxon>Boletales</taxon>
        <taxon>Suillineae</taxon>
        <taxon>Suillaceae</taxon>
        <taxon>Suillus</taxon>
    </lineage>
</organism>
<evidence type="ECO:0000313" key="3">
    <source>
        <dbReference type="Proteomes" id="UP001195769"/>
    </source>
</evidence>
<dbReference type="EMBL" id="JABBWK010000001">
    <property type="protein sequence ID" value="KAG1908410.1"/>
    <property type="molecule type" value="Genomic_DNA"/>
</dbReference>
<comment type="caution">
    <text evidence="2">The sequence shown here is derived from an EMBL/GenBank/DDBJ whole genome shotgun (WGS) entry which is preliminary data.</text>
</comment>
<evidence type="ECO:0000256" key="1">
    <source>
        <dbReference type="SAM" id="Phobius"/>
    </source>
</evidence>
<keyword evidence="1" id="KW-0472">Membrane</keyword>